<dbReference type="InterPro" id="IPR020904">
    <property type="entry name" value="Sc_DH/Rdtase_CS"/>
</dbReference>
<dbReference type="PROSITE" id="PS00061">
    <property type="entry name" value="ADH_SHORT"/>
    <property type="match status" value="1"/>
</dbReference>
<dbReference type="PRINTS" id="PR00080">
    <property type="entry name" value="SDRFAMILY"/>
</dbReference>
<proteinExistence type="predicted"/>
<sequence>MSSDSKSSNNLSSRWSLRGRNFVVTGGSKGIGKAVVKSLLNHEANGILFCSLSPCNFDEYIASLGLDSKLSYARGNNDSMPTIKHVVCDVSAEEGRKVLVNAAKDTFGNENDNKTNDRNDNPWTGCIHGLVNNVGINVRKTILEQTPEEYHAMIRTNVDAAYFLSRMFSDLFAKASTIVNVSSAAGVQSSGTGAAYGMTKAAVNQFTRILACEWASRNIRVNAVTPWMTMTPMLKEAVAKNPSQLDKVQAWTPMGRLASAEEVADPIIFLCLPASSYITGQVLGVDGGLTAQGFNGPTCEA</sequence>
<evidence type="ECO:0000313" key="2">
    <source>
        <dbReference type="EMBL" id="CAE0709713.1"/>
    </source>
</evidence>
<protein>
    <recommendedName>
        <fullName evidence="3">Ketoreductase (KR) domain-containing protein</fullName>
    </recommendedName>
</protein>
<dbReference type="SUPFAM" id="SSF51735">
    <property type="entry name" value="NAD(P)-binding Rossmann-fold domains"/>
    <property type="match status" value="1"/>
</dbReference>
<name>A0A7S4EFP7_9STRA</name>
<dbReference type="Gene3D" id="3.40.50.720">
    <property type="entry name" value="NAD(P)-binding Rossmann-like Domain"/>
    <property type="match status" value="1"/>
</dbReference>
<dbReference type="InterPro" id="IPR045000">
    <property type="entry name" value="TR"/>
</dbReference>
<dbReference type="PANTHER" id="PTHR42898">
    <property type="entry name" value="TROPINONE REDUCTASE"/>
    <property type="match status" value="1"/>
</dbReference>
<dbReference type="PRINTS" id="PR00081">
    <property type="entry name" value="GDHRDH"/>
</dbReference>
<accession>A0A7S4EFP7</accession>
<dbReference type="GO" id="GO:0016491">
    <property type="term" value="F:oxidoreductase activity"/>
    <property type="evidence" value="ECO:0007669"/>
    <property type="project" value="UniProtKB-KW"/>
</dbReference>
<dbReference type="InterPro" id="IPR036291">
    <property type="entry name" value="NAD(P)-bd_dom_sf"/>
</dbReference>
<gene>
    <name evidence="2" type="ORF">PAUS00366_LOCUS2433</name>
</gene>
<dbReference type="AlphaFoldDB" id="A0A7S4EFP7"/>
<evidence type="ECO:0008006" key="3">
    <source>
        <dbReference type="Google" id="ProtNLM"/>
    </source>
</evidence>
<evidence type="ECO:0000256" key="1">
    <source>
        <dbReference type="ARBA" id="ARBA00023002"/>
    </source>
</evidence>
<dbReference type="FunFam" id="3.40.50.720:FF:000084">
    <property type="entry name" value="Short-chain dehydrogenase reductase"/>
    <property type="match status" value="1"/>
</dbReference>
<dbReference type="InterPro" id="IPR002347">
    <property type="entry name" value="SDR_fam"/>
</dbReference>
<dbReference type="EMBL" id="HBIX01003192">
    <property type="protein sequence ID" value="CAE0709713.1"/>
    <property type="molecule type" value="Transcribed_RNA"/>
</dbReference>
<keyword evidence="1" id="KW-0560">Oxidoreductase</keyword>
<organism evidence="2">
    <name type="scientific">Pseudo-nitzschia australis</name>
    <dbReference type="NCBI Taxonomy" id="44445"/>
    <lineage>
        <taxon>Eukaryota</taxon>
        <taxon>Sar</taxon>
        <taxon>Stramenopiles</taxon>
        <taxon>Ochrophyta</taxon>
        <taxon>Bacillariophyta</taxon>
        <taxon>Bacillariophyceae</taxon>
        <taxon>Bacillariophycidae</taxon>
        <taxon>Bacillariales</taxon>
        <taxon>Bacillariaceae</taxon>
        <taxon>Pseudo-nitzschia</taxon>
    </lineage>
</organism>
<dbReference type="Pfam" id="PF13561">
    <property type="entry name" value="adh_short_C2"/>
    <property type="match status" value="1"/>
</dbReference>
<dbReference type="PANTHER" id="PTHR42898:SF6">
    <property type="entry name" value="NADP-DEPENDENT MANNITOL DEHYDROGENASE"/>
    <property type="match status" value="1"/>
</dbReference>
<reference evidence="2" key="1">
    <citation type="submission" date="2021-01" db="EMBL/GenBank/DDBJ databases">
        <authorList>
            <person name="Corre E."/>
            <person name="Pelletier E."/>
            <person name="Niang G."/>
            <person name="Scheremetjew M."/>
            <person name="Finn R."/>
            <person name="Kale V."/>
            <person name="Holt S."/>
            <person name="Cochrane G."/>
            <person name="Meng A."/>
            <person name="Brown T."/>
            <person name="Cohen L."/>
        </authorList>
    </citation>
    <scope>NUCLEOTIDE SEQUENCE</scope>
    <source>
        <strain evidence="2">10249 10 AB</strain>
    </source>
</reference>